<reference evidence="3 4" key="1">
    <citation type="submission" date="2023-11" db="EMBL/GenBank/DDBJ databases">
        <title>An acidophilic fungus is an integral part of prey digestion in a carnivorous sundew plant.</title>
        <authorList>
            <person name="Tsai I.J."/>
        </authorList>
    </citation>
    <scope>NUCLEOTIDE SEQUENCE [LARGE SCALE GENOMIC DNA]</scope>
    <source>
        <strain evidence="3">169a</strain>
    </source>
</reference>
<evidence type="ECO:0000259" key="2">
    <source>
        <dbReference type="PROSITE" id="PS50097"/>
    </source>
</evidence>
<dbReference type="SUPFAM" id="SSF54695">
    <property type="entry name" value="POZ domain"/>
    <property type="match status" value="1"/>
</dbReference>
<dbReference type="Proteomes" id="UP001303373">
    <property type="component" value="Chromosome 14"/>
</dbReference>
<name>A0AAQ3MC12_9PEZI</name>
<dbReference type="CDD" id="cd18186">
    <property type="entry name" value="BTB_POZ_ZBTB_KLHL-like"/>
    <property type="match status" value="1"/>
</dbReference>
<accession>A0AAQ3MC12</accession>
<dbReference type="PANTHER" id="PTHR47843:SF5">
    <property type="entry name" value="BTB_POZ DOMAIN PROTEIN"/>
    <property type="match status" value="1"/>
</dbReference>
<dbReference type="InterPro" id="IPR011333">
    <property type="entry name" value="SKP1/BTB/POZ_sf"/>
</dbReference>
<dbReference type="InterPro" id="IPR000210">
    <property type="entry name" value="BTB/POZ_dom"/>
</dbReference>
<protein>
    <recommendedName>
        <fullName evidence="2">BTB domain-containing protein</fullName>
    </recommendedName>
</protein>
<keyword evidence="4" id="KW-1185">Reference proteome</keyword>
<gene>
    <name evidence="3" type="ORF">R9X50_00801000</name>
</gene>
<evidence type="ECO:0000313" key="4">
    <source>
        <dbReference type="Proteomes" id="UP001303373"/>
    </source>
</evidence>
<dbReference type="EMBL" id="CP138593">
    <property type="protein sequence ID" value="WPH05109.1"/>
    <property type="molecule type" value="Genomic_DNA"/>
</dbReference>
<dbReference type="Gene3D" id="3.30.710.10">
    <property type="entry name" value="Potassium Channel Kv1.1, Chain A"/>
    <property type="match status" value="1"/>
</dbReference>
<dbReference type="PROSITE" id="PS50097">
    <property type="entry name" value="BTB"/>
    <property type="match status" value="1"/>
</dbReference>
<feature type="domain" description="BTB" evidence="2">
    <location>
        <begin position="33"/>
        <end position="92"/>
    </location>
</feature>
<dbReference type="AlphaFoldDB" id="A0AAQ3MC12"/>
<feature type="region of interest" description="Disordered" evidence="1">
    <location>
        <begin position="146"/>
        <end position="185"/>
    </location>
</feature>
<evidence type="ECO:0000256" key="1">
    <source>
        <dbReference type="SAM" id="MobiDB-lite"/>
    </source>
</evidence>
<dbReference type="PANTHER" id="PTHR47843">
    <property type="entry name" value="BTB DOMAIN-CONTAINING PROTEIN-RELATED"/>
    <property type="match status" value="1"/>
</dbReference>
<dbReference type="Pfam" id="PF00651">
    <property type="entry name" value="BTB"/>
    <property type="match status" value="1"/>
</dbReference>
<evidence type="ECO:0000313" key="3">
    <source>
        <dbReference type="EMBL" id="WPH05109.1"/>
    </source>
</evidence>
<sequence>MASPVSSPALTPDNPQADLLNALSALHFGGKYSDLTITCNYRQWAVHRAIVCSRSGFFDGACSSQMREAEDRVIDLSDDDEEAVEQMIHFFYHLDYLNEPKEPVAMFRHRAASDERRKSPRKLNLSLCEDPLLALAGCYQPHDPVTPPMSASAEGPVHFDFSKKSPRNSPKARSATPPVDTEMDQEYDSYSSEDDQVEDAHILLHTRVYALAEKYDIPSLKEVAKTKFETAMACFFDSPELADAIEEVYCTTIDSDRGLRDIVMEAFKAHPELASTADVYAVIERTPTLAMELFKLERGITPTV</sequence>
<proteinExistence type="predicted"/>
<organism evidence="3 4">
    <name type="scientific">Acrodontium crateriforme</name>
    <dbReference type="NCBI Taxonomy" id="150365"/>
    <lineage>
        <taxon>Eukaryota</taxon>
        <taxon>Fungi</taxon>
        <taxon>Dikarya</taxon>
        <taxon>Ascomycota</taxon>
        <taxon>Pezizomycotina</taxon>
        <taxon>Dothideomycetes</taxon>
        <taxon>Dothideomycetidae</taxon>
        <taxon>Mycosphaerellales</taxon>
        <taxon>Teratosphaeriaceae</taxon>
        <taxon>Acrodontium</taxon>
    </lineage>
</organism>